<dbReference type="PANTHER" id="PTHR47895:SF2">
    <property type="entry name" value="CYSTEINE AND HISTIDINE-RICH DOMAIN-CONTAINING PROTEIN RAR1"/>
    <property type="match status" value="1"/>
</dbReference>
<dbReference type="GO" id="GO:0050832">
    <property type="term" value="P:defense response to fungus"/>
    <property type="evidence" value="ECO:0007669"/>
    <property type="project" value="TreeGrafter"/>
</dbReference>
<accession>A0AAE1X1K0</accession>
<organism evidence="1 2">
    <name type="scientific">Sesamum angolense</name>
    <dbReference type="NCBI Taxonomy" id="2727404"/>
    <lineage>
        <taxon>Eukaryota</taxon>
        <taxon>Viridiplantae</taxon>
        <taxon>Streptophyta</taxon>
        <taxon>Embryophyta</taxon>
        <taxon>Tracheophyta</taxon>
        <taxon>Spermatophyta</taxon>
        <taxon>Magnoliopsida</taxon>
        <taxon>eudicotyledons</taxon>
        <taxon>Gunneridae</taxon>
        <taxon>Pentapetalae</taxon>
        <taxon>asterids</taxon>
        <taxon>lamiids</taxon>
        <taxon>Lamiales</taxon>
        <taxon>Pedaliaceae</taxon>
        <taxon>Sesamum</taxon>
    </lineage>
</organism>
<dbReference type="GO" id="GO:0051879">
    <property type="term" value="F:Hsp90 protein binding"/>
    <property type="evidence" value="ECO:0007669"/>
    <property type="project" value="TreeGrafter"/>
</dbReference>
<dbReference type="GO" id="GO:0005634">
    <property type="term" value="C:nucleus"/>
    <property type="evidence" value="ECO:0007669"/>
    <property type="project" value="TreeGrafter"/>
</dbReference>
<dbReference type="PANTHER" id="PTHR47895">
    <property type="entry name" value="CYSTEINE AND HISTIDINE-RICH DOMAIN-CONTAINING PROTEIN RAR1"/>
    <property type="match status" value="1"/>
</dbReference>
<dbReference type="Proteomes" id="UP001289374">
    <property type="component" value="Unassembled WGS sequence"/>
</dbReference>
<gene>
    <name evidence="1" type="ORF">Sango_0723100</name>
</gene>
<name>A0AAE1X1K0_9LAMI</name>
<dbReference type="EMBL" id="JACGWL010000004">
    <property type="protein sequence ID" value="KAK4403545.1"/>
    <property type="molecule type" value="Genomic_DNA"/>
</dbReference>
<evidence type="ECO:0000313" key="2">
    <source>
        <dbReference type="Proteomes" id="UP001289374"/>
    </source>
</evidence>
<keyword evidence="2" id="KW-1185">Reference proteome</keyword>
<dbReference type="AlphaFoldDB" id="A0AAE1X1K0"/>
<reference evidence="1" key="2">
    <citation type="journal article" date="2024" name="Plant">
        <title>Genomic evolution and insights into agronomic trait innovations of Sesamum species.</title>
        <authorList>
            <person name="Miao H."/>
            <person name="Wang L."/>
            <person name="Qu L."/>
            <person name="Liu H."/>
            <person name="Sun Y."/>
            <person name="Le M."/>
            <person name="Wang Q."/>
            <person name="Wei S."/>
            <person name="Zheng Y."/>
            <person name="Lin W."/>
            <person name="Duan Y."/>
            <person name="Cao H."/>
            <person name="Xiong S."/>
            <person name="Wang X."/>
            <person name="Wei L."/>
            <person name="Li C."/>
            <person name="Ma Q."/>
            <person name="Ju M."/>
            <person name="Zhao R."/>
            <person name="Li G."/>
            <person name="Mu C."/>
            <person name="Tian Q."/>
            <person name="Mei H."/>
            <person name="Zhang T."/>
            <person name="Gao T."/>
            <person name="Zhang H."/>
        </authorList>
    </citation>
    <scope>NUCLEOTIDE SEQUENCE</scope>
    <source>
        <strain evidence="1">K16</strain>
    </source>
</reference>
<dbReference type="InterPro" id="IPR043316">
    <property type="entry name" value="RAR1"/>
</dbReference>
<proteinExistence type="predicted"/>
<dbReference type="GO" id="GO:0042742">
    <property type="term" value="P:defense response to bacterium"/>
    <property type="evidence" value="ECO:0007669"/>
    <property type="project" value="TreeGrafter"/>
</dbReference>
<evidence type="ECO:0000313" key="1">
    <source>
        <dbReference type="EMBL" id="KAK4403545.1"/>
    </source>
</evidence>
<comment type="caution">
    <text evidence="1">The sequence shown here is derived from an EMBL/GenBank/DDBJ whole genome shotgun (WGS) entry which is preliminary data.</text>
</comment>
<reference evidence="1" key="1">
    <citation type="submission" date="2020-06" db="EMBL/GenBank/DDBJ databases">
        <authorList>
            <person name="Li T."/>
            <person name="Hu X."/>
            <person name="Zhang T."/>
            <person name="Song X."/>
            <person name="Zhang H."/>
            <person name="Dai N."/>
            <person name="Sheng W."/>
            <person name="Hou X."/>
            <person name="Wei L."/>
        </authorList>
    </citation>
    <scope>NUCLEOTIDE SEQUENCE</scope>
    <source>
        <strain evidence="1">K16</strain>
        <tissue evidence="1">Leaf</tissue>
    </source>
</reference>
<protein>
    <submittedName>
        <fullName evidence="1">Cysteine and histidine-rich domain-containing protein RAR1</fullName>
    </submittedName>
</protein>
<sequence>MAKVRCQRIGCDAMFSEDDNPDGSCTYHDAANLPMSKTNNITIPFPSQYFTMDERMELLQEKESRFQFVSGNSWMKILPMFSGPQTVTIQVTLFFVAGHTDVSVLVRLILSNKSHVHVCKPSGFISERGFPAFELVKFSLWCKTGKHTTEKPVLAKAAAAPKLPVSTPTPTTNLSSKDTCSRCRQGFFCSDHGMVYTYLRYD</sequence>
<dbReference type="GO" id="GO:0005737">
    <property type="term" value="C:cytoplasm"/>
    <property type="evidence" value="ECO:0007669"/>
    <property type="project" value="TreeGrafter"/>
</dbReference>